<gene>
    <name evidence="1" type="ORF">L1987_55418</name>
</gene>
<accession>A0ACB9E9M1</accession>
<comment type="caution">
    <text evidence="1">The sequence shown here is derived from an EMBL/GenBank/DDBJ whole genome shotgun (WGS) entry which is preliminary data.</text>
</comment>
<protein>
    <submittedName>
        <fullName evidence="1">Uncharacterized protein</fullName>
    </submittedName>
</protein>
<name>A0ACB9E9M1_9ASTR</name>
<dbReference type="EMBL" id="CM042035">
    <property type="protein sequence ID" value="KAI3755614.1"/>
    <property type="molecule type" value="Genomic_DNA"/>
</dbReference>
<keyword evidence="2" id="KW-1185">Reference proteome</keyword>
<dbReference type="Proteomes" id="UP001056120">
    <property type="component" value="Linkage Group LG18"/>
</dbReference>
<evidence type="ECO:0000313" key="1">
    <source>
        <dbReference type="EMBL" id="KAI3755614.1"/>
    </source>
</evidence>
<sequence>MEDVLTENIMFDVLSRLPFKTLIYCKCVCKKWRDLVSDLYFVHLHHSKSPQCLLIHQYRVIEWVDIEQEVDHQRLTLNHVKSLNLNFCKGSFGYPRIQVGSVNGLICVCHPYYAPYIFNPVVGEYMFIPKPRSNLVSLSYGFGVSTAGEYKVIRICCNTISIEIEVYTLGTWKWRHLRQAPCNLESIRHGLFLNGHVYWIAKGQIYDFDLNTETFELFPSPPGDNEESKQVLGVLKGRLSRFSWSSLGLTVWVMKECWCKAIAMIQENINPFLKSQECGPMCLIDDGLKGVGILIIRMADEVVAYCLNMNMILHLNFSCLLNTIMTYRPSFLKLENVGSEYVEIKDYKLQIKPKNTKKVIIFNRRA</sequence>
<reference evidence="1 2" key="2">
    <citation type="journal article" date="2022" name="Mol. Ecol. Resour.">
        <title>The genomes of chicory, endive, great burdock and yacon provide insights into Asteraceae paleo-polyploidization history and plant inulin production.</title>
        <authorList>
            <person name="Fan W."/>
            <person name="Wang S."/>
            <person name="Wang H."/>
            <person name="Wang A."/>
            <person name="Jiang F."/>
            <person name="Liu H."/>
            <person name="Zhao H."/>
            <person name="Xu D."/>
            <person name="Zhang Y."/>
        </authorList>
    </citation>
    <scope>NUCLEOTIDE SEQUENCE [LARGE SCALE GENOMIC DNA]</scope>
    <source>
        <strain evidence="2">cv. Yunnan</strain>
        <tissue evidence="1">Leaves</tissue>
    </source>
</reference>
<evidence type="ECO:0000313" key="2">
    <source>
        <dbReference type="Proteomes" id="UP001056120"/>
    </source>
</evidence>
<reference evidence="2" key="1">
    <citation type="journal article" date="2022" name="Mol. Ecol. Resour.">
        <title>The genomes of chicory, endive, great burdock and yacon provide insights into Asteraceae palaeo-polyploidization history and plant inulin production.</title>
        <authorList>
            <person name="Fan W."/>
            <person name="Wang S."/>
            <person name="Wang H."/>
            <person name="Wang A."/>
            <person name="Jiang F."/>
            <person name="Liu H."/>
            <person name="Zhao H."/>
            <person name="Xu D."/>
            <person name="Zhang Y."/>
        </authorList>
    </citation>
    <scope>NUCLEOTIDE SEQUENCE [LARGE SCALE GENOMIC DNA]</scope>
    <source>
        <strain evidence="2">cv. Yunnan</strain>
    </source>
</reference>
<proteinExistence type="predicted"/>
<organism evidence="1 2">
    <name type="scientific">Smallanthus sonchifolius</name>
    <dbReference type="NCBI Taxonomy" id="185202"/>
    <lineage>
        <taxon>Eukaryota</taxon>
        <taxon>Viridiplantae</taxon>
        <taxon>Streptophyta</taxon>
        <taxon>Embryophyta</taxon>
        <taxon>Tracheophyta</taxon>
        <taxon>Spermatophyta</taxon>
        <taxon>Magnoliopsida</taxon>
        <taxon>eudicotyledons</taxon>
        <taxon>Gunneridae</taxon>
        <taxon>Pentapetalae</taxon>
        <taxon>asterids</taxon>
        <taxon>campanulids</taxon>
        <taxon>Asterales</taxon>
        <taxon>Asteraceae</taxon>
        <taxon>Asteroideae</taxon>
        <taxon>Heliantheae alliance</taxon>
        <taxon>Millerieae</taxon>
        <taxon>Smallanthus</taxon>
    </lineage>
</organism>